<dbReference type="OrthoDB" id="9797653at2"/>
<dbReference type="Gene3D" id="3.30.1540.10">
    <property type="entry name" value="formyl-coa transferase, domain 3"/>
    <property type="match status" value="2"/>
</dbReference>
<dbReference type="Pfam" id="PF02515">
    <property type="entry name" value="CoA_transf_3"/>
    <property type="match status" value="2"/>
</dbReference>
<feature type="region of interest" description="Disordered" evidence="2">
    <location>
        <begin position="145"/>
        <end position="171"/>
    </location>
</feature>
<dbReference type="PANTHER" id="PTHR48207">
    <property type="entry name" value="SUCCINATE--HYDROXYMETHYLGLUTARATE COA-TRANSFERASE"/>
    <property type="match status" value="1"/>
</dbReference>
<dbReference type="EMBL" id="MCHX01000091">
    <property type="protein sequence ID" value="OFJ50861.1"/>
    <property type="molecule type" value="Genomic_DNA"/>
</dbReference>
<dbReference type="Gene3D" id="3.40.50.10540">
    <property type="entry name" value="Crotonobetainyl-coa:carnitine coa-transferase, domain 1"/>
    <property type="match status" value="2"/>
</dbReference>
<evidence type="ECO:0000256" key="1">
    <source>
        <dbReference type="ARBA" id="ARBA00022679"/>
    </source>
</evidence>
<dbReference type="InterPro" id="IPR044855">
    <property type="entry name" value="CoA-Trfase_III_dom3_sf"/>
</dbReference>
<comment type="caution">
    <text evidence="3">The sequence shown here is derived from an EMBL/GenBank/DDBJ whole genome shotgun (WGS) entry which is preliminary data.</text>
</comment>
<dbReference type="InterPro" id="IPR050483">
    <property type="entry name" value="CoA-transferase_III_domain"/>
</dbReference>
<gene>
    <name evidence="3" type="ORF">BEL07_25840</name>
</gene>
<protein>
    <submittedName>
        <fullName evidence="3">CoA transferase</fullName>
    </submittedName>
</protein>
<dbReference type="InterPro" id="IPR023606">
    <property type="entry name" value="CoA-Trfase_III_dom_1_sf"/>
</dbReference>
<dbReference type="SUPFAM" id="SSF89796">
    <property type="entry name" value="CoA-transferase family III (CaiB/BaiF)"/>
    <property type="match status" value="2"/>
</dbReference>
<accession>A0A1E8PXE0</accession>
<keyword evidence="1 3" id="KW-0808">Transferase</keyword>
<evidence type="ECO:0000256" key="2">
    <source>
        <dbReference type="SAM" id="MobiDB-lite"/>
    </source>
</evidence>
<dbReference type="GO" id="GO:0008410">
    <property type="term" value="F:CoA-transferase activity"/>
    <property type="evidence" value="ECO:0007669"/>
    <property type="project" value="TreeGrafter"/>
</dbReference>
<evidence type="ECO:0000313" key="4">
    <source>
        <dbReference type="Proteomes" id="UP000178953"/>
    </source>
</evidence>
<keyword evidence="4" id="KW-1185">Reference proteome</keyword>
<evidence type="ECO:0000313" key="3">
    <source>
        <dbReference type="EMBL" id="OFJ50861.1"/>
    </source>
</evidence>
<organism evidence="3 4">
    <name type="scientific">Mycolicibacterium grossiae</name>
    <dbReference type="NCBI Taxonomy" id="1552759"/>
    <lineage>
        <taxon>Bacteria</taxon>
        <taxon>Bacillati</taxon>
        <taxon>Actinomycetota</taxon>
        <taxon>Actinomycetes</taxon>
        <taxon>Mycobacteriales</taxon>
        <taxon>Mycobacteriaceae</taxon>
        <taxon>Mycolicibacterium</taxon>
    </lineage>
</organism>
<feature type="compositionally biased region" description="Pro residues" evidence="2">
    <location>
        <begin position="391"/>
        <end position="400"/>
    </location>
</feature>
<dbReference type="PANTHER" id="PTHR48207:SF3">
    <property type="entry name" value="SUCCINATE--HYDROXYMETHYLGLUTARATE COA-TRANSFERASE"/>
    <property type="match status" value="1"/>
</dbReference>
<proteinExistence type="predicted"/>
<sequence length="784" mass="82840">MPALGGFRIIETAETPAGEYCGKLLADFGAEVVKIERPGSGAPTRDAAPRIAGVNPGFAFRNTNKRSVVIDVAGPEGRERLHRLVASADAVVDDHDAPWLANVGLDDAAARQRHPRLVVCSVTPFGLDAPPEGHPATSLTVFHASGWGHHTPSHADPASPPLQGPGRHSPDHEAGLDAALCVAAALFAQIHRGTGEFIDVSHQAALASRADCILGRFLSGEITPDGSRADYDQQGPAAFFPCADGYVYLYVTNRAHWAALGELLGRPGWFDDFEDDWLEFSVTADKVARFHDGFAPWIAGLDQETAATRAQRLGVPLVPVNAVDALATLPQYRHRGFFRAVPHPVSGTVRHPGVPYVFSVSPADIVSAAPDLGQDSAAASADAAGRRRPPTPRSGPPRAPVRPRGGPLQGVRVVELTKVWAGPYAGKLLAFLGAEVIKVENSAMPEEMRAYGGTDVDHAPFFLSINPEVLSVDIDYSTAAGMSRLRDLIADSDVVLNNLRPGAMERHGLGHDDLVALKDDIVSVSIKMWGNDGPLGYQTGYAPCFAALAGMASLVGHPGGPPLGASMRYGDSTVGAAAAYAAVVALLHRDVTGRGQSVDVSAVEVLTTMIGDRVLEQALSGEPLDPDGPGHPDYAPHGCFRCDDGWLALAVSDDDAWHRVCDVLDAPGLAADPRFATAAGRAGHADVLDAELTAVLAGHSAAALAARLRGAGVAATRSATALDVIADESLWQREAYRFVSDHVEGLRPVLGTSWRLRRDPTRIEYGAPRLGEHDDVIFGQVDSR</sequence>
<dbReference type="InterPro" id="IPR003673">
    <property type="entry name" value="CoA-Trfase_fam_III"/>
</dbReference>
<dbReference type="Proteomes" id="UP000178953">
    <property type="component" value="Unassembled WGS sequence"/>
</dbReference>
<dbReference type="AlphaFoldDB" id="A0A1E8PXE0"/>
<name>A0A1E8PXE0_9MYCO</name>
<reference evidence="3 4" key="1">
    <citation type="submission" date="2016-09" db="EMBL/GenBank/DDBJ databases">
        <title>genome sequence of Mycobacterium sp. 739 SCH.</title>
        <authorList>
            <person name="Greninger A.L."/>
            <person name="Qin X."/>
            <person name="Jerome K."/>
            <person name="Vora S."/>
            <person name="Quinn K."/>
        </authorList>
    </citation>
    <scope>NUCLEOTIDE SEQUENCE [LARGE SCALE GENOMIC DNA]</scope>
    <source>
        <strain evidence="3 4">SCH</strain>
    </source>
</reference>
<feature type="region of interest" description="Disordered" evidence="2">
    <location>
        <begin position="376"/>
        <end position="407"/>
    </location>
</feature>